<evidence type="ECO:0000259" key="1">
    <source>
        <dbReference type="Pfam" id="PF13462"/>
    </source>
</evidence>
<evidence type="ECO:0000313" key="3">
    <source>
        <dbReference type="Proteomes" id="UP000825367"/>
    </source>
</evidence>
<dbReference type="CDD" id="cd02972">
    <property type="entry name" value="DsbA_family"/>
    <property type="match status" value="1"/>
</dbReference>
<evidence type="ECO:0000313" key="2">
    <source>
        <dbReference type="EMBL" id="QYL17747.1"/>
    </source>
</evidence>
<dbReference type="EMBL" id="CP080333">
    <property type="protein sequence ID" value="QYL17747.1"/>
    <property type="molecule type" value="Genomic_DNA"/>
</dbReference>
<dbReference type="Proteomes" id="UP000825367">
    <property type="component" value="Chromosome"/>
</dbReference>
<dbReference type="RefSeq" id="WP_071947647.1">
    <property type="nucleotide sequence ID" value="NZ_BAAAVX010000003.1"/>
</dbReference>
<keyword evidence="3" id="KW-1185">Reference proteome</keyword>
<dbReference type="SUPFAM" id="SSF52833">
    <property type="entry name" value="Thioredoxin-like"/>
    <property type="match status" value="1"/>
</dbReference>
<reference evidence="2 3" key="1">
    <citation type="submission" date="2021-07" db="EMBL/GenBank/DDBJ databases">
        <title>Whole genome sequencing of non-tuberculosis mycobacteria type-strains.</title>
        <authorList>
            <person name="Igarashi Y."/>
            <person name="Osugi A."/>
            <person name="Mitarai S."/>
        </authorList>
    </citation>
    <scope>NUCLEOTIDE SEQUENCE [LARGE SCALE GENOMIC DNA]</scope>
    <source>
        <strain evidence="2 3">JCM 16370</strain>
    </source>
</reference>
<protein>
    <submittedName>
        <fullName evidence="2">Thioredoxin domain-containing protein</fullName>
    </submittedName>
</protein>
<gene>
    <name evidence="2" type="ORF">K0O64_04065</name>
</gene>
<dbReference type="InterPro" id="IPR036249">
    <property type="entry name" value="Thioredoxin-like_sf"/>
</dbReference>
<name>A0ABX8VIW7_9MYCO</name>
<sequence length="221" mass="23898">MRIWSVLVVALVVLVTGCSREITGVAQVDPHGPPTALSKDGFGIMAGDPNARIHIELYTEPQCSHCADLQKDFGDELASYINLGQLVVTYRPLTFLDDKPGGYSDRVSNALFLAAAGPNTSAKAFQAFVQDLWGHQDSHGKGPSDAQIADMARDSGIPAAAVDAMRAGKTALDVQEMADTNFEYLYEIDPVNTGTPTVFDLTTNEKLDIYDNNWLSKLMST</sequence>
<accession>A0ABX8VIW7</accession>
<dbReference type="Gene3D" id="3.40.30.10">
    <property type="entry name" value="Glutaredoxin"/>
    <property type="match status" value="1"/>
</dbReference>
<dbReference type="InterPro" id="IPR012336">
    <property type="entry name" value="Thioredoxin-like_fold"/>
</dbReference>
<feature type="domain" description="Thioredoxin-like fold" evidence="1">
    <location>
        <begin position="43"/>
        <end position="199"/>
    </location>
</feature>
<dbReference type="PROSITE" id="PS51257">
    <property type="entry name" value="PROKAR_LIPOPROTEIN"/>
    <property type="match status" value="1"/>
</dbReference>
<dbReference type="Pfam" id="PF13462">
    <property type="entry name" value="Thioredoxin_4"/>
    <property type="match status" value="1"/>
</dbReference>
<organism evidence="2 3">
    <name type="scientific">Mycolicibacterium pallens</name>
    <dbReference type="NCBI Taxonomy" id="370524"/>
    <lineage>
        <taxon>Bacteria</taxon>
        <taxon>Bacillati</taxon>
        <taxon>Actinomycetota</taxon>
        <taxon>Actinomycetes</taxon>
        <taxon>Mycobacteriales</taxon>
        <taxon>Mycobacteriaceae</taxon>
        <taxon>Mycolicibacterium</taxon>
    </lineage>
</organism>
<proteinExistence type="predicted"/>